<dbReference type="Proteomes" id="UP000886884">
    <property type="component" value="Unassembled WGS sequence"/>
</dbReference>
<feature type="transmembrane region" description="Helical" evidence="7">
    <location>
        <begin position="20"/>
        <end position="38"/>
    </location>
</feature>
<feature type="transmembrane region" description="Helical" evidence="7">
    <location>
        <begin position="112"/>
        <end position="132"/>
    </location>
</feature>
<reference evidence="9" key="2">
    <citation type="journal article" date="2021" name="PeerJ">
        <title>Extensive microbial diversity within the chicken gut microbiome revealed by metagenomics and culture.</title>
        <authorList>
            <person name="Gilroy R."/>
            <person name="Ravi A."/>
            <person name="Getino M."/>
            <person name="Pursley I."/>
            <person name="Horton D.L."/>
            <person name="Alikhan N.F."/>
            <person name="Baker D."/>
            <person name="Gharbi K."/>
            <person name="Hall N."/>
            <person name="Watson M."/>
            <person name="Adriaenssens E.M."/>
            <person name="Foster-Nyarko E."/>
            <person name="Jarju S."/>
            <person name="Secka A."/>
            <person name="Antonio M."/>
            <person name="Oren A."/>
            <person name="Chaudhuri R.R."/>
            <person name="La Ragione R."/>
            <person name="Hildebrand F."/>
            <person name="Pallen M.J."/>
        </authorList>
    </citation>
    <scope>NUCLEOTIDE SEQUENCE</scope>
    <source>
        <strain evidence="9">CHK183-6373</strain>
    </source>
</reference>
<evidence type="ECO:0000313" key="9">
    <source>
        <dbReference type="EMBL" id="HIV28363.1"/>
    </source>
</evidence>
<dbReference type="InterPro" id="IPR000515">
    <property type="entry name" value="MetI-like"/>
</dbReference>
<proteinExistence type="inferred from homology"/>
<dbReference type="GO" id="GO:0005886">
    <property type="term" value="C:plasma membrane"/>
    <property type="evidence" value="ECO:0007669"/>
    <property type="project" value="UniProtKB-SubCell"/>
</dbReference>
<feature type="transmembrane region" description="Helical" evidence="7">
    <location>
        <begin position="81"/>
        <end position="100"/>
    </location>
</feature>
<evidence type="ECO:0000256" key="2">
    <source>
        <dbReference type="ARBA" id="ARBA00022448"/>
    </source>
</evidence>
<organism evidence="9 10">
    <name type="scientific">Candidatus Ornithocaccomicrobium faecavium</name>
    <dbReference type="NCBI Taxonomy" id="2840890"/>
    <lineage>
        <taxon>Bacteria</taxon>
        <taxon>Bacillati</taxon>
        <taxon>Bacillota</taxon>
        <taxon>Clostridia</taxon>
        <taxon>Candidatus Ornithocaccomicrobium</taxon>
    </lineage>
</organism>
<evidence type="ECO:0000256" key="6">
    <source>
        <dbReference type="ARBA" id="ARBA00023136"/>
    </source>
</evidence>
<reference evidence="9" key="1">
    <citation type="submission" date="2020-10" db="EMBL/GenBank/DDBJ databases">
        <authorList>
            <person name="Gilroy R."/>
        </authorList>
    </citation>
    <scope>NUCLEOTIDE SEQUENCE</scope>
    <source>
        <strain evidence="9">CHK183-6373</strain>
    </source>
</reference>
<evidence type="ECO:0000256" key="3">
    <source>
        <dbReference type="ARBA" id="ARBA00022475"/>
    </source>
</evidence>
<feature type="domain" description="ABC transmembrane type-1" evidence="8">
    <location>
        <begin position="77"/>
        <end position="277"/>
    </location>
</feature>
<dbReference type="InterPro" id="IPR035906">
    <property type="entry name" value="MetI-like_sf"/>
</dbReference>
<accession>A0A9D1TDM8</accession>
<comment type="similarity">
    <text evidence="7">Belongs to the binding-protein-dependent transport system permease family.</text>
</comment>
<evidence type="ECO:0000256" key="4">
    <source>
        <dbReference type="ARBA" id="ARBA00022692"/>
    </source>
</evidence>
<keyword evidence="5 7" id="KW-1133">Transmembrane helix</keyword>
<keyword evidence="4 7" id="KW-0812">Transmembrane</keyword>
<evidence type="ECO:0000256" key="7">
    <source>
        <dbReference type="RuleBase" id="RU363032"/>
    </source>
</evidence>
<dbReference type="PROSITE" id="PS50928">
    <property type="entry name" value="ABC_TM1"/>
    <property type="match status" value="1"/>
</dbReference>
<feature type="transmembrane region" description="Helical" evidence="7">
    <location>
        <begin position="185"/>
        <end position="207"/>
    </location>
</feature>
<evidence type="ECO:0000313" key="10">
    <source>
        <dbReference type="Proteomes" id="UP000886884"/>
    </source>
</evidence>
<keyword evidence="3" id="KW-1003">Cell membrane</keyword>
<dbReference type="Pfam" id="PF00528">
    <property type="entry name" value="BPD_transp_1"/>
    <property type="match status" value="1"/>
</dbReference>
<keyword evidence="6 7" id="KW-0472">Membrane</keyword>
<feature type="transmembrane region" description="Helical" evidence="7">
    <location>
        <begin position="261"/>
        <end position="281"/>
    </location>
</feature>
<dbReference type="PANTHER" id="PTHR43744">
    <property type="entry name" value="ABC TRANSPORTER PERMEASE PROTEIN MG189-RELATED-RELATED"/>
    <property type="match status" value="1"/>
</dbReference>
<feature type="transmembrane region" description="Helical" evidence="7">
    <location>
        <begin position="144"/>
        <end position="164"/>
    </location>
</feature>
<sequence>MANRIQDTAGDRMFYRVNAILLMLLTLSVLYPIIYVLANSFSSPAAVSSGKVYLWPLDPSVEGYRRVLENPNILSGFLNSVFYTVVGTAINLAMTMIAAYPMARKDLPLRSFFSVLFAFTMLFGGGMIPNYILIMKLGMLNTRWALLLPGALSVYNMIIARTAMQSLPDELLEAAYIDGCSDARYFVRIVLPLSGATIAVLALYYAVGHWNSYFSAFMYLSDRSKYPLQIVLREILIMGQIAESDITDLDSAERIQGLSQLLKYALIVISSAPMMLIYPFVQKYFVKGVMIGSLKG</sequence>
<comment type="caution">
    <text evidence="9">The sequence shown here is derived from an EMBL/GenBank/DDBJ whole genome shotgun (WGS) entry which is preliminary data.</text>
</comment>
<dbReference type="PANTHER" id="PTHR43744:SF9">
    <property type="entry name" value="POLYGALACTURONAN_RHAMNOGALACTURONAN TRANSPORT SYSTEM PERMEASE PROTEIN YTCP"/>
    <property type="match status" value="1"/>
</dbReference>
<dbReference type="AlphaFoldDB" id="A0A9D1TDM8"/>
<dbReference type="SUPFAM" id="SSF161098">
    <property type="entry name" value="MetI-like"/>
    <property type="match status" value="1"/>
</dbReference>
<protein>
    <submittedName>
        <fullName evidence="9">Carbohydrate ABC transporter permease</fullName>
    </submittedName>
</protein>
<dbReference type="EMBL" id="DVOT01000186">
    <property type="protein sequence ID" value="HIV28363.1"/>
    <property type="molecule type" value="Genomic_DNA"/>
</dbReference>
<dbReference type="CDD" id="cd06261">
    <property type="entry name" value="TM_PBP2"/>
    <property type="match status" value="1"/>
</dbReference>
<evidence type="ECO:0000256" key="1">
    <source>
        <dbReference type="ARBA" id="ARBA00004651"/>
    </source>
</evidence>
<dbReference type="Gene3D" id="1.10.3720.10">
    <property type="entry name" value="MetI-like"/>
    <property type="match status" value="1"/>
</dbReference>
<evidence type="ECO:0000256" key="5">
    <source>
        <dbReference type="ARBA" id="ARBA00022989"/>
    </source>
</evidence>
<comment type="subcellular location">
    <subcellularLocation>
        <location evidence="1 7">Cell membrane</location>
        <topology evidence="1 7">Multi-pass membrane protein</topology>
    </subcellularLocation>
</comment>
<dbReference type="GO" id="GO:0055085">
    <property type="term" value="P:transmembrane transport"/>
    <property type="evidence" value="ECO:0007669"/>
    <property type="project" value="InterPro"/>
</dbReference>
<name>A0A9D1TDM8_9FIRM</name>
<gene>
    <name evidence="9" type="ORF">IAA64_10345</name>
</gene>
<evidence type="ECO:0000259" key="8">
    <source>
        <dbReference type="PROSITE" id="PS50928"/>
    </source>
</evidence>
<keyword evidence="2 7" id="KW-0813">Transport</keyword>